<keyword evidence="2" id="KW-1185">Reference proteome</keyword>
<dbReference type="EMBL" id="AVOT02097158">
    <property type="protein sequence ID" value="MBW0575870.1"/>
    <property type="molecule type" value="Genomic_DNA"/>
</dbReference>
<reference evidence="1" key="1">
    <citation type="submission" date="2021-03" db="EMBL/GenBank/DDBJ databases">
        <title>Draft genome sequence of rust myrtle Austropuccinia psidii MF-1, a brazilian biotype.</title>
        <authorList>
            <person name="Quecine M.C."/>
            <person name="Pachon D.M.R."/>
            <person name="Bonatelli M.L."/>
            <person name="Correr F.H."/>
            <person name="Franceschini L.M."/>
            <person name="Leite T.F."/>
            <person name="Margarido G.R.A."/>
            <person name="Almeida C.A."/>
            <person name="Ferrarezi J.A."/>
            <person name="Labate C.A."/>
        </authorList>
    </citation>
    <scope>NUCLEOTIDE SEQUENCE</scope>
    <source>
        <strain evidence="1">MF-1</strain>
    </source>
</reference>
<gene>
    <name evidence="1" type="ORF">O181_115585</name>
</gene>
<evidence type="ECO:0000313" key="1">
    <source>
        <dbReference type="EMBL" id="MBW0575870.1"/>
    </source>
</evidence>
<sequence length="153" mass="17492">MCGRKGFKLISLCQVPTFLGATGHPSTIDLTWPNHNVGKLQITMNFQLNNHSLDHQTIVTTINIPRDNLVPAPKLLVLHRKKLDQRKFCESLSLNLQALAIPMQGNHQQQLERQVESPTKIIKDSMEEQGKWVTTNNHRMKPWWNTTILSPLV</sequence>
<name>A0A9Q3PWL9_9BASI</name>
<proteinExistence type="predicted"/>
<accession>A0A9Q3PWL9</accession>
<organism evidence="1 2">
    <name type="scientific">Austropuccinia psidii MF-1</name>
    <dbReference type="NCBI Taxonomy" id="1389203"/>
    <lineage>
        <taxon>Eukaryota</taxon>
        <taxon>Fungi</taxon>
        <taxon>Dikarya</taxon>
        <taxon>Basidiomycota</taxon>
        <taxon>Pucciniomycotina</taxon>
        <taxon>Pucciniomycetes</taxon>
        <taxon>Pucciniales</taxon>
        <taxon>Sphaerophragmiaceae</taxon>
        <taxon>Austropuccinia</taxon>
    </lineage>
</organism>
<protein>
    <submittedName>
        <fullName evidence="1">Uncharacterized protein</fullName>
    </submittedName>
</protein>
<dbReference type="Proteomes" id="UP000765509">
    <property type="component" value="Unassembled WGS sequence"/>
</dbReference>
<comment type="caution">
    <text evidence="1">The sequence shown here is derived from an EMBL/GenBank/DDBJ whole genome shotgun (WGS) entry which is preliminary data.</text>
</comment>
<dbReference type="AlphaFoldDB" id="A0A9Q3PWL9"/>
<evidence type="ECO:0000313" key="2">
    <source>
        <dbReference type="Proteomes" id="UP000765509"/>
    </source>
</evidence>